<sequence>MYSYQVLRAGVPIENYQSKSRAYSIIGEASRLAAPIALDKSGGAIDPDLTEYRIRIPYDPLITPDNAIELKWFGTRSDLTTYDPELDWYFPTEDEANDRNGFIITIEGKHGKTLEGGTLDLSYNLLTDEDGTITRRASLHAALLNVGEPQRELVKPIVLGEKDGVLEPKDLPGGTSKLTAPRPVAVPSEANDIVTYFWIVEGNEPVTDFKNLNALSKDKDVDFPLNAAFVAQHIEPDRGKKVQVHYEIFRAASNTTSYPSNPLYSNVRNLTVTEATAPTLTSVKGSVSDAEIPNAGFTVETAVKLSGVAARGQQIEVFDGATSKGNATADPATGKWERLVSGLSVAAHSFKAKALYGTGAESAVRTLTVGPELVVDVTPIQLSWQTLSIVGTGLPWRPTGAIPPHSLTSRNATGGTPPITYTSSKPEIATVNSNGDIRGLITGTATITIRDSVGQTKVIEVTVAHQKRRLLWNRTQMTHAQAFAWAQTNPGYAPFFRSSDVIGDYTGYQDIHKIYWGYAPNPAGCGGSTTHQNQGYLLDGSTWTGCVHSSTLGTCMITIPD</sequence>
<dbReference type="Gene3D" id="2.60.40.1080">
    <property type="match status" value="1"/>
</dbReference>
<dbReference type="SUPFAM" id="SSF49373">
    <property type="entry name" value="Invasin/intimin cell-adhesion fragments"/>
    <property type="match status" value="1"/>
</dbReference>
<dbReference type="AlphaFoldDB" id="A0A5E6WXJ9"/>
<protein>
    <recommendedName>
        <fullName evidence="3">BIG2 domain-containing protein</fullName>
    </recommendedName>
</protein>
<reference evidence="1 2" key="1">
    <citation type="submission" date="2019-09" db="EMBL/GenBank/DDBJ databases">
        <authorList>
            <person name="Chandra G."/>
            <person name="Truman W A."/>
        </authorList>
    </citation>
    <scope>NUCLEOTIDE SEQUENCE [LARGE SCALE GENOMIC DNA]</scope>
    <source>
        <strain evidence="1">PS655</strain>
    </source>
</reference>
<dbReference type="Proteomes" id="UP000327167">
    <property type="component" value="Unassembled WGS sequence"/>
</dbReference>
<dbReference type="InterPro" id="IPR008964">
    <property type="entry name" value="Invasin/intimin_cell_adhesion"/>
</dbReference>
<gene>
    <name evidence="1" type="ORF">PS655_04956</name>
</gene>
<accession>A0A5E6WXJ9</accession>
<dbReference type="EMBL" id="CABVHJ010000020">
    <property type="protein sequence ID" value="VVN32661.1"/>
    <property type="molecule type" value="Genomic_DNA"/>
</dbReference>
<evidence type="ECO:0008006" key="3">
    <source>
        <dbReference type="Google" id="ProtNLM"/>
    </source>
</evidence>
<proteinExistence type="predicted"/>
<evidence type="ECO:0000313" key="2">
    <source>
        <dbReference type="Proteomes" id="UP000327167"/>
    </source>
</evidence>
<organism evidence="1 2">
    <name type="scientific">Pseudomonas fluorescens</name>
    <dbReference type="NCBI Taxonomy" id="294"/>
    <lineage>
        <taxon>Bacteria</taxon>
        <taxon>Pseudomonadati</taxon>
        <taxon>Pseudomonadota</taxon>
        <taxon>Gammaproteobacteria</taxon>
        <taxon>Pseudomonadales</taxon>
        <taxon>Pseudomonadaceae</taxon>
        <taxon>Pseudomonas</taxon>
    </lineage>
</organism>
<name>A0A5E6WXJ9_PSEFL</name>
<evidence type="ECO:0000313" key="1">
    <source>
        <dbReference type="EMBL" id="VVN32661.1"/>
    </source>
</evidence>